<dbReference type="Pfam" id="PF13614">
    <property type="entry name" value="AAA_31"/>
    <property type="match status" value="1"/>
</dbReference>
<feature type="domain" description="Tyrosine-protein kinase G-rich" evidence="12">
    <location>
        <begin position="466"/>
        <end position="541"/>
    </location>
</feature>
<comment type="similarity">
    <text evidence="1">Belongs to the CpsD/CapB family.</text>
</comment>
<dbReference type="SUPFAM" id="SSF52540">
    <property type="entry name" value="P-loop containing nucleoside triphosphate hydrolases"/>
    <property type="match status" value="1"/>
</dbReference>
<feature type="transmembrane region" description="Helical" evidence="10">
    <location>
        <begin position="42"/>
        <end position="59"/>
    </location>
</feature>
<evidence type="ECO:0000256" key="4">
    <source>
        <dbReference type="ARBA" id="ARBA00022679"/>
    </source>
</evidence>
<feature type="domain" description="AAA" evidence="11">
    <location>
        <begin position="624"/>
        <end position="747"/>
    </location>
</feature>
<dbReference type="InterPro" id="IPR027417">
    <property type="entry name" value="P-loop_NTPase"/>
</dbReference>
<dbReference type="InterPro" id="IPR005702">
    <property type="entry name" value="Wzc-like_C"/>
</dbReference>
<evidence type="ECO:0000259" key="11">
    <source>
        <dbReference type="Pfam" id="PF13614"/>
    </source>
</evidence>
<dbReference type="GO" id="GO:0005524">
    <property type="term" value="F:ATP binding"/>
    <property type="evidence" value="ECO:0007669"/>
    <property type="project" value="UniProtKB-KW"/>
</dbReference>
<dbReference type="NCBIfam" id="TIGR01007">
    <property type="entry name" value="eps_fam"/>
    <property type="match status" value="1"/>
</dbReference>
<dbReference type="EC" id="2.7.10.2" evidence="3"/>
<keyword evidence="10" id="KW-1133">Transmembrane helix</keyword>
<evidence type="ECO:0000256" key="8">
    <source>
        <dbReference type="ARBA" id="ARBA00023137"/>
    </source>
</evidence>
<evidence type="ECO:0000256" key="6">
    <source>
        <dbReference type="ARBA" id="ARBA00022777"/>
    </source>
</evidence>
<evidence type="ECO:0000256" key="5">
    <source>
        <dbReference type="ARBA" id="ARBA00022741"/>
    </source>
</evidence>
<comment type="similarity">
    <text evidence="2">Belongs to the etk/wzc family.</text>
</comment>
<feature type="transmembrane region" description="Helical" evidence="10">
    <location>
        <begin position="521"/>
        <end position="539"/>
    </location>
</feature>
<dbReference type="InterPro" id="IPR032807">
    <property type="entry name" value="GNVR"/>
</dbReference>
<keyword evidence="7" id="KW-0067">ATP-binding</keyword>
<evidence type="ECO:0000313" key="13">
    <source>
        <dbReference type="EMBL" id="MCW4129136.1"/>
    </source>
</evidence>
<evidence type="ECO:0000256" key="7">
    <source>
        <dbReference type="ARBA" id="ARBA00022840"/>
    </source>
</evidence>
<sequence>MIQNTTQANQPVQVNPMLRRNQADDFIRLQDLFYLCLAKWRWFILSLAVTIGIATYYILTTPNVYQRTASLMIKDDSKSQGISSDVSSMFADMGLGNAKSNVNNELIAIQSPAVLLETGKRLKLDVDYAIDGAFHKKTLYGGDLPVTVDFIGFTDEQSGSFQLQLHPDGTYEVSCFKGVTNEGTPVDTDGELKAKIGQIIRTPLGKIKVDQAASFSQFVKNDEAPVLYVSRSNTYAMTDRIKGSLAASLSEEKSTVINLTYKDVLPKRAEDVINTVITVYRKNWLDDKNQMTVSTSHFITERLGVIERELGDVDKNISSFKSSHLLPDVETAAQQYMQKSSDVSKQIMDLHSRLSIAEYIHQYLTGKVGKNQLLPSNTGIDSPGIEQQIAEYNKTQLERNNIVSNSSEQNPLVADYDQSLASMRKSITASLDNFVVTLKTQLGTLQANEAATTTQIASNPNQAKYLQTVGRQQKVKESLYLFLLQKREENELSKAFTAYNTRVITPPTGDNNPVAPVRRNIMLVAFVLGFLIPVVVIFVRENMNTTVRGRKDLKNMNVPFLGEIPYSLSRKNRPTLDQRIRFWKKPKEVRQIVVKAGKRDIVNEAFRVLRTNFEFTIGTHPEQNVIVFTSFNPGSGKSHLSANMAMSLAIKKKKVLLIDGDLRSGSSSMLIGSPGEGLSDYLNGRISDIHDILHKGEESGLVKYFDVIPIGTIPPNPTELLFTPLLEQMIKTMRQEYDYVFIDCPPIEVVADTPIYEQFADRTIFVVRSGLMERSMLPEIDALYKEKKFKNMTLILNGTKARGGRYGSHYGYGYGYGYGYNYNKEKSGGKILNEWIIE</sequence>
<proteinExistence type="inferred from homology"/>
<dbReference type="GO" id="GO:0004715">
    <property type="term" value="F:non-membrane spanning protein tyrosine kinase activity"/>
    <property type="evidence" value="ECO:0007669"/>
    <property type="project" value="UniProtKB-EC"/>
</dbReference>
<keyword evidence="8" id="KW-0829">Tyrosine-protein kinase</keyword>
<dbReference type="PANTHER" id="PTHR32309:SF13">
    <property type="entry name" value="FERRIC ENTEROBACTIN TRANSPORT PROTEIN FEPE"/>
    <property type="match status" value="1"/>
</dbReference>
<keyword evidence="10" id="KW-0812">Transmembrane</keyword>
<dbReference type="Pfam" id="PF13807">
    <property type="entry name" value="GNVR"/>
    <property type="match status" value="1"/>
</dbReference>
<reference evidence="13" key="1">
    <citation type="submission" date="2022-11" db="EMBL/GenBank/DDBJ databases">
        <title>Genomic repertoires linked with pathogenic potency of arthritogenic Prevotella copri isolated from the gut of rheumatoid arthritis patients.</title>
        <authorList>
            <person name="Nii T."/>
            <person name="Maeda Y."/>
            <person name="Motooka D."/>
            <person name="Naito M."/>
            <person name="Matsumoto Y."/>
            <person name="Ogawa T."/>
            <person name="Oguro-Igashira E."/>
            <person name="Kishikawa T."/>
            <person name="Yamashita M."/>
            <person name="Koizumi S."/>
            <person name="Kurakawa T."/>
            <person name="Okumura R."/>
            <person name="Kayama H."/>
            <person name="Murakami M."/>
            <person name="Sakaguchi T."/>
            <person name="Das B."/>
            <person name="Nakamura S."/>
            <person name="Okada Y."/>
            <person name="Kumanogoh A."/>
            <person name="Takeda K."/>
        </authorList>
    </citation>
    <scope>NUCLEOTIDE SEQUENCE</scope>
    <source>
        <strain evidence="13">F3-75</strain>
    </source>
</reference>
<dbReference type="Gene3D" id="3.40.50.300">
    <property type="entry name" value="P-loop containing nucleotide triphosphate hydrolases"/>
    <property type="match status" value="1"/>
</dbReference>
<dbReference type="PANTHER" id="PTHR32309">
    <property type="entry name" value="TYROSINE-PROTEIN KINASE"/>
    <property type="match status" value="1"/>
</dbReference>
<dbReference type="AlphaFoldDB" id="A0AAP3BFL0"/>
<name>A0AAP3BFL0_9BACT</name>
<evidence type="ECO:0000256" key="2">
    <source>
        <dbReference type="ARBA" id="ARBA00008883"/>
    </source>
</evidence>
<evidence type="ECO:0000256" key="9">
    <source>
        <dbReference type="ARBA" id="ARBA00051245"/>
    </source>
</evidence>
<dbReference type="FunFam" id="3.40.50.300:FF:000527">
    <property type="entry name" value="Tyrosine-protein kinase etk"/>
    <property type="match status" value="1"/>
</dbReference>
<keyword evidence="5" id="KW-0547">Nucleotide-binding</keyword>
<evidence type="ECO:0000256" key="3">
    <source>
        <dbReference type="ARBA" id="ARBA00011903"/>
    </source>
</evidence>
<dbReference type="InterPro" id="IPR050445">
    <property type="entry name" value="Bact_polysacc_biosynth/exp"/>
</dbReference>
<evidence type="ECO:0000256" key="10">
    <source>
        <dbReference type="SAM" id="Phobius"/>
    </source>
</evidence>
<protein>
    <recommendedName>
        <fullName evidence="3">non-specific protein-tyrosine kinase</fullName>
        <ecNumber evidence="3">2.7.10.2</ecNumber>
    </recommendedName>
</protein>
<gene>
    <name evidence="13" type="ORF">ONT16_12945</name>
</gene>
<dbReference type="EMBL" id="JAPDVK010000003">
    <property type="protein sequence ID" value="MCW4129136.1"/>
    <property type="molecule type" value="Genomic_DNA"/>
</dbReference>
<dbReference type="Proteomes" id="UP001209344">
    <property type="component" value="Unassembled WGS sequence"/>
</dbReference>
<dbReference type="RefSeq" id="WP_264966674.1">
    <property type="nucleotide sequence ID" value="NZ_JAPDVK010000003.1"/>
</dbReference>
<evidence type="ECO:0000256" key="1">
    <source>
        <dbReference type="ARBA" id="ARBA00007316"/>
    </source>
</evidence>
<keyword evidence="6" id="KW-0418">Kinase</keyword>
<dbReference type="GO" id="GO:0005886">
    <property type="term" value="C:plasma membrane"/>
    <property type="evidence" value="ECO:0007669"/>
    <property type="project" value="TreeGrafter"/>
</dbReference>
<accession>A0AAP3BFL0</accession>
<dbReference type="CDD" id="cd05387">
    <property type="entry name" value="BY-kinase"/>
    <property type="match status" value="1"/>
</dbReference>
<dbReference type="InterPro" id="IPR025669">
    <property type="entry name" value="AAA_dom"/>
</dbReference>
<comment type="catalytic activity">
    <reaction evidence="9">
        <text>L-tyrosyl-[protein] + ATP = O-phospho-L-tyrosyl-[protein] + ADP + H(+)</text>
        <dbReference type="Rhea" id="RHEA:10596"/>
        <dbReference type="Rhea" id="RHEA-COMP:10136"/>
        <dbReference type="Rhea" id="RHEA-COMP:20101"/>
        <dbReference type="ChEBI" id="CHEBI:15378"/>
        <dbReference type="ChEBI" id="CHEBI:30616"/>
        <dbReference type="ChEBI" id="CHEBI:46858"/>
        <dbReference type="ChEBI" id="CHEBI:61978"/>
        <dbReference type="ChEBI" id="CHEBI:456216"/>
        <dbReference type="EC" id="2.7.10.2"/>
    </reaction>
</comment>
<dbReference type="GO" id="GO:0042802">
    <property type="term" value="F:identical protein binding"/>
    <property type="evidence" value="ECO:0007669"/>
    <property type="project" value="UniProtKB-ARBA"/>
</dbReference>
<keyword evidence="10" id="KW-0472">Membrane</keyword>
<keyword evidence="4 13" id="KW-0808">Transferase</keyword>
<evidence type="ECO:0000259" key="12">
    <source>
        <dbReference type="Pfam" id="PF13807"/>
    </source>
</evidence>
<evidence type="ECO:0000313" key="14">
    <source>
        <dbReference type="Proteomes" id="UP001209344"/>
    </source>
</evidence>
<organism evidence="13 14">
    <name type="scientific">Segatella copri</name>
    <dbReference type="NCBI Taxonomy" id="165179"/>
    <lineage>
        <taxon>Bacteria</taxon>
        <taxon>Pseudomonadati</taxon>
        <taxon>Bacteroidota</taxon>
        <taxon>Bacteroidia</taxon>
        <taxon>Bacteroidales</taxon>
        <taxon>Prevotellaceae</taxon>
        <taxon>Segatella</taxon>
    </lineage>
</organism>
<comment type="caution">
    <text evidence="13">The sequence shown here is derived from an EMBL/GenBank/DDBJ whole genome shotgun (WGS) entry which is preliminary data.</text>
</comment>